<dbReference type="GO" id="GO:0015203">
    <property type="term" value="F:polyamine transmembrane transporter activity"/>
    <property type="evidence" value="ECO:0007669"/>
    <property type="project" value="UniProtKB-ARBA"/>
</dbReference>
<dbReference type="PIRSF" id="PIRSF006060">
    <property type="entry name" value="AA_transporter"/>
    <property type="match status" value="1"/>
</dbReference>
<dbReference type="eggNOG" id="KOG1287">
    <property type="taxonomic scope" value="Eukaryota"/>
</dbReference>
<dbReference type="STRING" id="4432.A0A1U8B5Y6"/>
<dbReference type="GO" id="GO:0005886">
    <property type="term" value="C:plasma membrane"/>
    <property type="evidence" value="ECO:0007669"/>
    <property type="project" value="UniProtKB-SubCell"/>
</dbReference>
<comment type="subcellular location">
    <subcellularLocation>
        <location evidence="1">Cell membrane</location>
        <topology evidence="1">Multi-pass membrane protein</topology>
    </subcellularLocation>
</comment>
<dbReference type="Proteomes" id="UP000189703">
    <property type="component" value="Unplaced"/>
</dbReference>
<keyword evidence="4 10" id="KW-0812">Transmembrane</keyword>
<dbReference type="AlphaFoldDB" id="A0A1U8B5Y6"/>
<feature type="transmembrane region" description="Helical" evidence="10">
    <location>
        <begin position="324"/>
        <end position="344"/>
    </location>
</feature>
<feature type="transmembrane region" description="Helical" evidence="10">
    <location>
        <begin position="400"/>
        <end position="423"/>
    </location>
</feature>
<feature type="transmembrane region" description="Helical" evidence="10">
    <location>
        <begin position="463"/>
        <end position="482"/>
    </location>
</feature>
<proteinExistence type="inferred from homology"/>
<dbReference type="PANTHER" id="PTHR45826">
    <property type="entry name" value="POLYAMINE TRANSPORTER PUT1"/>
    <property type="match status" value="1"/>
</dbReference>
<evidence type="ECO:0000256" key="3">
    <source>
        <dbReference type="ARBA" id="ARBA00022475"/>
    </source>
</evidence>
<dbReference type="FunFam" id="1.20.1740.10:FF:000041">
    <property type="entry name" value="Amino acid permease, putative"/>
    <property type="match status" value="1"/>
</dbReference>
<keyword evidence="11" id="KW-1185">Reference proteome</keyword>
<evidence type="ECO:0000256" key="2">
    <source>
        <dbReference type="ARBA" id="ARBA00022448"/>
    </source>
</evidence>
<comment type="similarity">
    <text evidence="8">Belongs to the amino acid-polyamine-organocation (APC) superfamily. Polyamine:cation symporter (PHS) (TC 2.A.3.12) family.</text>
</comment>
<dbReference type="OrthoDB" id="5982228at2759"/>
<dbReference type="InParanoid" id="A0A1U8B5Y6"/>
<dbReference type="Pfam" id="PF13520">
    <property type="entry name" value="AA_permease_2"/>
    <property type="match status" value="1"/>
</dbReference>
<dbReference type="KEGG" id="nnu:104611104"/>
<accession>A0A1U8B5Y6</accession>
<evidence type="ECO:0000313" key="11">
    <source>
        <dbReference type="Proteomes" id="UP000189703"/>
    </source>
</evidence>
<evidence type="ECO:0000256" key="4">
    <source>
        <dbReference type="ARBA" id="ARBA00022692"/>
    </source>
</evidence>
<feature type="region of interest" description="Disordered" evidence="9">
    <location>
        <begin position="1"/>
        <end position="28"/>
    </location>
</feature>
<gene>
    <name evidence="12" type="primary">LOC104611104</name>
</gene>
<keyword evidence="6 10" id="KW-1133">Transmembrane helix</keyword>
<sequence length="496" mass="53774">MAVEVQSRGGGDGDGGGGGKGGIGVGEGELTTMGNSPLKASYEPLQTDQLPITTATTASPEAKKLKLIPLIFLIYFEVSGGPFGEEPAVQAAGPLFAILGFMIFPLIWSIPEALITAELATTFPGNGGYVIWANRAFGPFWGSLMGSWKFLSGVINNAAYPVLCADYLKLVLPIFSSGLPRYLAIILSTVLLSFLNYTGLTIVGYTAVVLGLISLAPFLLMVVISLPRIRPRRWLSLGSGGLKSKDWNLFFNTLFWNLNFWDNASTLAGEVDRPQQTFPKALFSAGFLTVLCYLLPLLSATGALPLEKSSWADGFLADAAGMIAGKWLKFWVEIGVVLSAIGLFEAQLSSSSFQFLGMGDLGFLPRFCAARSTWFNTPWVGILVSSAITLGVSFMDFTNIIASANFLYSLGMLLEIASFIWLRRKYPTLKRPYKVPGGMPVVILMCLVPTGFLLFVMAISKKIVFVLSASLTAFGIALYFVMKFIKAKRWFEFNKA</sequence>
<feature type="transmembrane region" description="Helical" evidence="10">
    <location>
        <begin position="435"/>
        <end position="457"/>
    </location>
</feature>
<feature type="transmembrane region" description="Helical" evidence="10">
    <location>
        <begin position="89"/>
        <end position="108"/>
    </location>
</feature>
<evidence type="ECO:0000313" key="12">
    <source>
        <dbReference type="RefSeq" id="XP_010276325.1"/>
    </source>
</evidence>
<feature type="compositionally biased region" description="Gly residues" evidence="9">
    <location>
        <begin position="8"/>
        <end position="27"/>
    </location>
</feature>
<keyword evidence="2" id="KW-0813">Transport</keyword>
<dbReference type="FunCoup" id="A0A1U8B5Y6">
    <property type="interactions" value="161"/>
</dbReference>
<keyword evidence="5" id="KW-0769">Symport</keyword>
<protein>
    <submittedName>
        <fullName evidence="12">Probable polyamine transporter At3g13620</fullName>
    </submittedName>
</protein>
<feature type="transmembrane region" description="Helical" evidence="10">
    <location>
        <begin position="67"/>
        <end position="83"/>
    </location>
</feature>
<name>A0A1U8B5Y6_NELNU</name>
<feature type="transmembrane region" description="Helical" evidence="10">
    <location>
        <begin position="281"/>
        <end position="304"/>
    </location>
</feature>
<feature type="transmembrane region" description="Helical" evidence="10">
    <location>
        <begin position="374"/>
        <end position="394"/>
    </location>
</feature>
<evidence type="ECO:0000256" key="6">
    <source>
        <dbReference type="ARBA" id="ARBA00022989"/>
    </source>
</evidence>
<evidence type="ECO:0000256" key="10">
    <source>
        <dbReference type="SAM" id="Phobius"/>
    </source>
</evidence>
<dbReference type="InterPro" id="IPR044566">
    <property type="entry name" value="RMV1-like"/>
</dbReference>
<keyword evidence="7 10" id="KW-0472">Membrane</keyword>
<evidence type="ECO:0000256" key="5">
    <source>
        <dbReference type="ARBA" id="ARBA00022847"/>
    </source>
</evidence>
<dbReference type="OMA" id="CGSAGMC"/>
<dbReference type="Gene3D" id="1.20.1740.10">
    <property type="entry name" value="Amino acid/polyamine transporter I"/>
    <property type="match status" value="1"/>
</dbReference>
<organism evidence="11 12">
    <name type="scientific">Nelumbo nucifera</name>
    <name type="common">Sacred lotus</name>
    <dbReference type="NCBI Taxonomy" id="4432"/>
    <lineage>
        <taxon>Eukaryota</taxon>
        <taxon>Viridiplantae</taxon>
        <taxon>Streptophyta</taxon>
        <taxon>Embryophyta</taxon>
        <taxon>Tracheophyta</taxon>
        <taxon>Spermatophyta</taxon>
        <taxon>Magnoliopsida</taxon>
        <taxon>Proteales</taxon>
        <taxon>Nelumbonaceae</taxon>
        <taxon>Nelumbo</taxon>
    </lineage>
</organism>
<evidence type="ECO:0000256" key="9">
    <source>
        <dbReference type="SAM" id="MobiDB-lite"/>
    </source>
</evidence>
<evidence type="ECO:0000256" key="7">
    <source>
        <dbReference type="ARBA" id="ARBA00023136"/>
    </source>
</evidence>
<feature type="transmembrane region" description="Helical" evidence="10">
    <location>
        <begin position="179"/>
        <end position="197"/>
    </location>
</feature>
<dbReference type="GeneID" id="104611104"/>
<dbReference type="RefSeq" id="XP_010276325.1">
    <property type="nucleotide sequence ID" value="XM_010278023.2"/>
</dbReference>
<feature type="transmembrane region" description="Helical" evidence="10">
    <location>
        <begin position="203"/>
        <end position="226"/>
    </location>
</feature>
<dbReference type="InterPro" id="IPR002293">
    <property type="entry name" value="AA/rel_permease1"/>
</dbReference>
<evidence type="ECO:0000256" key="1">
    <source>
        <dbReference type="ARBA" id="ARBA00004651"/>
    </source>
</evidence>
<keyword evidence="3" id="KW-1003">Cell membrane</keyword>
<dbReference type="GO" id="GO:0015293">
    <property type="term" value="F:symporter activity"/>
    <property type="evidence" value="ECO:0007669"/>
    <property type="project" value="UniProtKB-KW"/>
</dbReference>
<dbReference type="PANTHER" id="PTHR45826:SF8">
    <property type="entry name" value="CATIONIC AMINO ACID TRANSPORTER"/>
    <property type="match status" value="1"/>
</dbReference>
<reference evidence="12" key="1">
    <citation type="submission" date="2025-08" db="UniProtKB">
        <authorList>
            <consortium name="RefSeq"/>
        </authorList>
    </citation>
    <scope>IDENTIFICATION</scope>
</reference>
<evidence type="ECO:0000256" key="8">
    <source>
        <dbReference type="ARBA" id="ARBA00024041"/>
    </source>
</evidence>